<sequence length="122" mass="13076">MTASNFAHLEPDFPTVYAAASSAERLAMSEPEAAAILAGKAVELALGWAFAHDAGLTPPAQTGASRMINDPDLRGIMGQKVHAKARFINLVRNKSAHEGANLKPEGARQVVEELHHVLHWFG</sequence>
<comment type="caution">
    <text evidence="2">The sequence shown here is derived from an EMBL/GenBank/DDBJ whole genome shotgun (WGS) entry which is preliminary data.</text>
</comment>
<dbReference type="AlphaFoldDB" id="A0A0F9AY13"/>
<feature type="non-terminal residue" evidence="2">
    <location>
        <position position="122"/>
    </location>
</feature>
<proteinExistence type="predicted"/>
<dbReference type="Pfam" id="PF13643">
    <property type="entry name" value="DUF4145"/>
    <property type="match status" value="1"/>
</dbReference>
<reference evidence="2" key="1">
    <citation type="journal article" date="2015" name="Nature">
        <title>Complex archaea that bridge the gap between prokaryotes and eukaryotes.</title>
        <authorList>
            <person name="Spang A."/>
            <person name="Saw J.H."/>
            <person name="Jorgensen S.L."/>
            <person name="Zaremba-Niedzwiedzka K."/>
            <person name="Martijn J."/>
            <person name="Lind A.E."/>
            <person name="van Eijk R."/>
            <person name="Schleper C."/>
            <person name="Guy L."/>
            <person name="Ettema T.J."/>
        </authorList>
    </citation>
    <scope>NUCLEOTIDE SEQUENCE</scope>
</reference>
<name>A0A0F9AY13_9ZZZZ</name>
<organism evidence="2">
    <name type="scientific">marine sediment metagenome</name>
    <dbReference type="NCBI Taxonomy" id="412755"/>
    <lineage>
        <taxon>unclassified sequences</taxon>
        <taxon>metagenomes</taxon>
        <taxon>ecological metagenomes</taxon>
    </lineage>
</organism>
<gene>
    <name evidence="2" type="ORF">LCGC14_2795090</name>
</gene>
<protein>
    <recommendedName>
        <fullName evidence="1">DUF4145 domain-containing protein</fullName>
    </recommendedName>
</protein>
<feature type="domain" description="DUF4145" evidence="1">
    <location>
        <begin position="22"/>
        <end position="114"/>
    </location>
</feature>
<evidence type="ECO:0000313" key="2">
    <source>
        <dbReference type="EMBL" id="KKK83269.1"/>
    </source>
</evidence>
<dbReference type="InterPro" id="IPR025285">
    <property type="entry name" value="DUF4145"/>
</dbReference>
<accession>A0A0F9AY13</accession>
<evidence type="ECO:0000259" key="1">
    <source>
        <dbReference type="Pfam" id="PF13643"/>
    </source>
</evidence>
<dbReference type="EMBL" id="LAZR01052302">
    <property type="protein sequence ID" value="KKK83269.1"/>
    <property type="molecule type" value="Genomic_DNA"/>
</dbReference>